<feature type="region of interest" description="Disordered" evidence="1">
    <location>
        <begin position="52"/>
        <end position="73"/>
    </location>
</feature>
<name>A0A830GCS3_9EURY</name>
<evidence type="ECO:0000256" key="1">
    <source>
        <dbReference type="SAM" id="MobiDB-lite"/>
    </source>
</evidence>
<organism evidence="2 3">
    <name type="scientific">Halarchaeum nitratireducens</name>
    <dbReference type="NCBI Taxonomy" id="489913"/>
    <lineage>
        <taxon>Archaea</taxon>
        <taxon>Methanobacteriati</taxon>
        <taxon>Methanobacteriota</taxon>
        <taxon>Stenosarchaea group</taxon>
        <taxon>Halobacteria</taxon>
        <taxon>Halobacteriales</taxon>
        <taxon>Halobacteriaceae</taxon>
    </lineage>
</organism>
<proteinExistence type="predicted"/>
<accession>A0A830GCS3</accession>
<gene>
    <name evidence="2" type="ORF">GCM10009021_22120</name>
</gene>
<sequence>MRLQFRDASNAASGLIDGVFAAIYATHMCEAIHGIETPDECFETLADGDTSGSATATVTAPTGVEQSCRGAPY</sequence>
<keyword evidence="3" id="KW-1185">Reference proteome</keyword>
<dbReference type="AlphaFoldDB" id="A0A830GCS3"/>
<comment type="caution">
    <text evidence="2">The sequence shown here is derived from an EMBL/GenBank/DDBJ whole genome shotgun (WGS) entry which is preliminary data.</text>
</comment>
<evidence type="ECO:0000313" key="2">
    <source>
        <dbReference type="EMBL" id="GGN20590.1"/>
    </source>
</evidence>
<dbReference type="Proteomes" id="UP000608850">
    <property type="component" value="Unassembled WGS sequence"/>
</dbReference>
<reference evidence="2 3" key="1">
    <citation type="journal article" date="2019" name="Int. J. Syst. Evol. Microbiol.">
        <title>The Global Catalogue of Microorganisms (GCM) 10K type strain sequencing project: providing services to taxonomists for standard genome sequencing and annotation.</title>
        <authorList>
            <consortium name="The Broad Institute Genomics Platform"/>
            <consortium name="The Broad Institute Genome Sequencing Center for Infectious Disease"/>
            <person name="Wu L."/>
            <person name="Ma J."/>
        </authorList>
    </citation>
    <scope>NUCLEOTIDE SEQUENCE [LARGE SCALE GENOMIC DNA]</scope>
    <source>
        <strain evidence="2 3">JCM 16331</strain>
    </source>
</reference>
<evidence type="ECO:0000313" key="3">
    <source>
        <dbReference type="Proteomes" id="UP000608850"/>
    </source>
</evidence>
<dbReference type="EMBL" id="BMOQ01000006">
    <property type="protein sequence ID" value="GGN20590.1"/>
    <property type="molecule type" value="Genomic_DNA"/>
</dbReference>
<protein>
    <submittedName>
        <fullName evidence="2">Uncharacterized protein</fullName>
    </submittedName>
</protein>